<keyword evidence="3" id="KW-0378">Hydrolase</keyword>
<evidence type="ECO:0000259" key="8">
    <source>
        <dbReference type="PROSITE" id="PS50853"/>
    </source>
</evidence>
<keyword evidence="3" id="KW-0326">Glycosidase</keyword>
<evidence type="ECO:0000313" key="10">
    <source>
        <dbReference type="Proteomes" id="UP000677913"/>
    </source>
</evidence>
<dbReference type="GO" id="GO:0004556">
    <property type="term" value="F:alpha-amylase activity"/>
    <property type="evidence" value="ECO:0007669"/>
    <property type="project" value="UniProtKB-EC"/>
</dbReference>
<feature type="domain" description="Fibronectin type-III" evidence="8">
    <location>
        <begin position="28"/>
        <end position="117"/>
    </location>
</feature>
<dbReference type="RefSeq" id="WP_211471093.1">
    <property type="nucleotide sequence ID" value="NZ_JAGSXH010000131.1"/>
</dbReference>
<evidence type="ECO:0000256" key="4">
    <source>
        <dbReference type="ARBA" id="ARBA00023326"/>
    </source>
</evidence>
<reference evidence="9" key="1">
    <citation type="submission" date="2021-04" db="EMBL/GenBank/DDBJ databases">
        <title>Genome based classification of Actinospica acidithermotolerans sp. nov., an actinobacterium isolated from an Indonesian hot spring.</title>
        <authorList>
            <person name="Kusuma A.B."/>
            <person name="Putra K.E."/>
            <person name="Nafisah S."/>
            <person name="Loh J."/>
            <person name="Nouioui I."/>
            <person name="Goodfellow M."/>
        </authorList>
    </citation>
    <scope>NUCLEOTIDE SEQUENCE</scope>
    <source>
        <strain evidence="9">DSM 45618</strain>
    </source>
</reference>
<dbReference type="CDD" id="cd00063">
    <property type="entry name" value="FN3"/>
    <property type="match status" value="1"/>
</dbReference>
<dbReference type="SUPFAM" id="SSF49265">
    <property type="entry name" value="Fibronectin type III"/>
    <property type="match status" value="1"/>
</dbReference>
<feature type="signal peptide" evidence="7">
    <location>
        <begin position="1"/>
        <end position="27"/>
    </location>
</feature>
<name>A0A8J7WPE9_9ACTN</name>
<evidence type="ECO:0000256" key="3">
    <source>
        <dbReference type="ARBA" id="ARBA00023295"/>
    </source>
</evidence>
<proteinExistence type="predicted"/>
<evidence type="ECO:0000256" key="5">
    <source>
        <dbReference type="ARBA" id="ARBA00030238"/>
    </source>
</evidence>
<sequence>MRRFLVGSVVVSTLVAGFAAWAPPARAASIDPSAVTASVQGLNVAVSWADGDTAGVTGYTVSTVPQSPVVTVPPGATSAVLTGTRPGISYTVQVAAQTGAGAGTQVAAPSPVTTHAPGGSYVALNPARLLDTRIGLGAPAGVTQLVSLTVTGRGGVPATGVSAVALNVTVTTPQGGGYLTAYPAGVSRPLASNVNFIAGQNQANLVVVRVGTGGQVELYSSAPAQLVADVSGYYTTAAAASPSTGLYHALPPSRLLDTRDGTGVPAGAVGTGQSINLQVTGVGGVPATGVSAVVLNTTVTAPTTGGYVTVYPAGTTRPTTSTLNFTANEIVANRVVVRVGKGGMVSLYNYYGNTHLVADVTGWYTDGSDASAGGSYYVALPPYRLVDTRYGTGAPKAPIGPGGVLPAQVAGVDGVPAASSSMPATGAALTVTEAGNTIGMYATVYPSLAARPLASDLNAPLGRVMANLTLGALGVDGAVDVYNYSGDTEFIVDLSGYFIGDVHIPSSTVTPAPGAVTSVTQGSDGPSSVTIAAGNPAPGIGQVIAAGSSAAAPGGVLGQVTSVSTDSAGASVAALQPATLQQALGNADIALNVPLGAADVVTTQTSARSAPQATGGGSGGYSGVVDEAQLRARVTARDSGTPINASGGGACSGDHGSTVAVTASFTTALVFEAHLGHRGFVPTLSAKAGIDIAEQLGASVAYTGSVACQWSAQLAKYTFRPVEFAVGDVPVVIVPVFTLTMRGSAQGSAEVSASISQSVHAQAGIAYQDNSVTPYQGLSNSVSHTEPGITAANADVSVAVTGDLEGKLYGIAGPEAALTVTLAAHADVTASPWWQLTLSIDADAALHIRILIFHLDLSQSFNLASFVLAQAAGAATSSPPVIVTTSLPDAVTGQSYSTQLTTADHRTGSWSVVSGSLPAGLHLSGYTVSGTPTTAGTAHFTLGFTDTTGHSVQAAATLTVDQGSTPSTGALSGRVTDSRGDPLAAVSVQLYQCSPYCVSGPINFASTAADGTYSFTGVATGTGYVVCFDGSNATGGVSDATGYVFTCYGYSATNNQATRLTVNGGLTTTGVGAWLVTGGAVSGHVTDSGGHALANDAFGGALTYSMGGLLPDPTRTPTAYTDGSGNYRIKGIDQNYYAICFEGDVYPVGPGNTGYGSNCYGNLAVSVSMNNAIPVTAGETDTGIGIALGPGAALSGRVTDKSGNALENVTVYVSGQSAVNSTNPAYDSDYYVADTAPDGTYVVGNLTPGTDYDVCFDGTYATGAASAPYGYAFGCYNGASGYNDATLVPLTTAGQYLTGINGSLAANTSPPATLTAGVRSRLAPPAGPGAKRTVVLPAPPVKRR</sequence>
<keyword evidence="7" id="KW-0732">Signal</keyword>
<dbReference type="Pfam" id="PF00041">
    <property type="entry name" value="fn3"/>
    <property type="match status" value="1"/>
</dbReference>
<dbReference type="InterPro" id="IPR003961">
    <property type="entry name" value="FN3_dom"/>
</dbReference>
<evidence type="ECO:0000256" key="6">
    <source>
        <dbReference type="SAM" id="MobiDB-lite"/>
    </source>
</evidence>
<dbReference type="GO" id="GO:0000272">
    <property type="term" value="P:polysaccharide catabolic process"/>
    <property type="evidence" value="ECO:0007669"/>
    <property type="project" value="UniProtKB-KW"/>
</dbReference>
<accession>A0A8J7WPE9</accession>
<dbReference type="Proteomes" id="UP000677913">
    <property type="component" value="Unassembled WGS sequence"/>
</dbReference>
<protein>
    <recommendedName>
        <fullName evidence="2">alpha-amylase</fullName>
        <ecNumber evidence="2">3.2.1.1</ecNumber>
    </recommendedName>
    <alternativeName>
        <fullName evidence="5">1,4-alpha-D-glucan glucanohydrolase</fullName>
    </alternativeName>
</protein>
<dbReference type="SMART" id="SM00060">
    <property type="entry name" value="FN3"/>
    <property type="match status" value="2"/>
</dbReference>
<dbReference type="InterPro" id="IPR013784">
    <property type="entry name" value="Carb-bd-like_fold"/>
</dbReference>
<dbReference type="GO" id="GO:0030246">
    <property type="term" value="F:carbohydrate binding"/>
    <property type="evidence" value="ECO:0007669"/>
    <property type="project" value="InterPro"/>
</dbReference>
<dbReference type="InterPro" id="IPR036116">
    <property type="entry name" value="FN3_sf"/>
</dbReference>
<keyword evidence="10" id="KW-1185">Reference proteome</keyword>
<organism evidence="9 10">
    <name type="scientific">Actinocrinis puniceicyclus</name>
    <dbReference type="NCBI Taxonomy" id="977794"/>
    <lineage>
        <taxon>Bacteria</taxon>
        <taxon>Bacillati</taxon>
        <taxon>Actinomycetota</taxon>
        <taxon>Actinomycetes</taxon>
        <taxon>Catenulisporales</taxon>
        <taxon>Actinospicaceae</taxon>
        <taxon>Actinocrinis</taxon>
    </lineage>
</organism>
<dbReference type="EC" id="3.2.1.1" evidence="2"/>
<comment type="catalytic activity">
    <reaction evidence="1">
        <text>Endohydrolysis of (1-&gt;4)-alpha-D-glucosidic linkages in polysaccharides containing three or more (1-&gt;4)-alpha-linked D-glucose units.</text>
        <dbReference type="EC" id="3.2.1.1"/>
    </reaction>
</comment>
<evidence type="ECO:0000313" key="9">
    <source>
        <dbReference type="EMBL" id="MBS2966226.1"/>
    </source>
</evidence>
<evidence type="ECO:0000256" key="1">
    <source>
        <dbReference type="ARBA" id="ARBA00000548"/>
    </source>
</evidence>
<dbReference type="InterPro" id="IPR013783">
    <property type="entry name" value="Ig-like_fold"/>
</dbReference>
<dbReference type="PROSITE" id="PS50853">
    <property type="entry name" value="FN3"/>
    <property type="match status" value="1"/>
</dbReference>
<evidence type="ECO:0000256" key="7">
    <source>
        <dbReference type="SAM" id="SignalP"/>
    </source>
</evidence>
<feature type="region of interest" description="Disordered" evidence="6">
    <location>
        <begin position="1322"/>
        <end position="1344"/>
    </location>
</feature>
<keyword evidence="4" id="KW-0624">Polysaccharide degradation</keyword>
<keyword evidence="4" id="KW-0119">Carbohydrate metabolism</keyword>
<feature type="chain" id="PRO_5035306562" description="alpha-amylase" evidence="7">
    <location>
        <begin position="28"/>
        <end position="1344"/>
    </location>
</feature>
<dbReference type="SUPFAM" id="SSF49452">
    <property type="entry name" value="Starch-binding domain-like"/>
    <property type="match status" value="2"/>
</dbReference>
<gene>
    <name evidence="9" type="ORF">KGA66_24490</name>
</gene>
<dbReference type="EMBL" id="JAGSXH010000131">
    <property type="protein sequence ID" value="MBS2966226.1"/>
    <property type="molecule type" value="Genomic_DNA"/>
</dbReference>
<dbReference type="Gene3D" id="2.60.40.10">
    <property type="entry name" value="Immunoglobulins"/>
    <property type="match status" value="3"/>
</dbReference>
<evidence type="ECO:0000256" key="2">
    <source>
        <dbReference type="ARBA" id="ARBA00012595"/>
    </source>
</evidence>
<comment type="caution">
    <text evidence="9">The sequence shown here is derived from an EMBL/GenBank/DDBJ whole genome shotgun (WGS) entry which is preliminary data.</text>
</comment>